<feature type="compositionally biased region" description="Acidic residues" evidence="1">
    <location>
        <begin position="299"/>
        <end position="316"/>
    </location>
</feature>
<organism evidence="3">
    <name type="scientific">Theileria annulata</name>
    <dbReference type="NCBI Taxonomy" id="5874"/>
    <lineage>
        <taxon>Eukaryota</taxon>
        <taxon>Sar</taxon>
        <taxon>Alveolata</taxon>
        <taxon>Apicomplexa</taxon>
        <taxon>Aconoidasida</taxon>
        <taxon>Piroplasmida</taxon>
        <taxon>Theileriidae</taxon>
        <taxon>Theileria</taxon>
    </lineage>
</organism>
<evidence type="ECO:0000313" key="4">
    <source>
        <dbReference type="EMBL" id="SVP93937.1"/>
    </source>
</evidence>
<reference evidence="3" key="1">
    <citation type="submission" date="2018-07" db="EMBL/GenBank/DDBJ databases">
        <authorList>
            <person name="Quirk P.G."/>
            <person name="Krulwich T.A."/>
        </authorList>
    </citation>
    <scope>NUCLEOTIDE SEQUENCE</scope>
    <source>
        <strain evidence="3">Anand</strain>
    </source>
</reference>
<dbReference type="AlphaFoldDB" id="A0A3B0MSJ6"/>
<feature type="compositionally biased region" description="Basic and acidic residues" evidence="1">
    <location>
        <begin position="276"/>
        <end position="286"/>
    </location>
</feature>
<dbReference type="EMBL" id="UIVT01000003">
    <property type="protein sequence ID" value="SVP93937.1"/>
    <property type="molecule type" value="Genomic_DNA"/>
</dbReference>
<evidence type="ECO:0000313" key="3">
    <source>
        <dbReference type="EMBL" id="SVP93133.1"/>
    </source>
</evidence>
<sequence>MQIILLSKYILLWILMGRVCGAGDDWELDSDDEDSDGYPSIGTPVNSPELMEFDINSDKQVKTVEYGNFKTIYEKCKNYKAKRGYGFKKVMRNKSSLFGFDQTIWEPNDPNVYVTEIILCPSPTPQMKLTLLLSNGSFLLFSRNENETNWLDVTSQRVKLEDFSLLTFSETINNLVSLEKTRYKKSYEFPNQIYKLEDRVSCYVIKLGDQVIFNYDDDPEFGGAKQILFNIITQELIVVNIENDKKQLLYDPNKFEPTPNETITIAKQQSTQQESTKPEDSAKEEEPTQQQDTQPNPTDSEDSTQPETESTNEQDTPENSTPAEESITQEESRGEDSEQKSAQPEEPTPIPATTESSYGRNFTRHIIPEYAVRGLKTPIALDLNKFVDSQYYKINQQNFDNYLPRNKYIFDKVIKSRLFGMNELIWEASDTLHYSLMVHVNYTSLFNCTKNVTVFMVNGENKTLCKTSNGWSEIDKLTLDISKTQSTDQFDYSVKKDYTIYKAKTGYYFKEIINSYSDMIYKSIWRGEKDLATEVRVHKRALDEQYIIVFLKSKEFLIFHRIGDPNEWHDVTSRRFDMDLFKFYDAGEDEIKSKGYVKSLYHLSYGYFFKLGVKCFSVKLKNEKIYNHLEDQWLGFIRGVFLDLINNKVYIMDLAGETRYFDLKKLENYQECFIKPGPKSFPKHKVTLYSAIYPM</sequence>
<feature type="signal peptide" evidence="2">
    <location>
        <begin position="1"/>
        <end position="21"/>
    </location>
</feature>
<protein>
    <recommendedName>
        <fullName evidence="5">SfiI-subtelomeric related protein family member</fullName>
    </recommendedName>
</protein>
<gene>
    <name evidence="4" type="ORF">TAT_000293200</name>
    <name evidence="3" type="ORF">TAV_000293300</name>
</gene>
<proteinExistence type="predicted"/>
<dbReference type="EMBL" id="UIVS01000003">
    <property type="protein sequence ID" value="SVP93133.1"/>
    <property type="molecule type" value="Genomic_DNA"/>
</dbReference>
<dbReference type="VEuPathDB" id="PiroplasmaDB:TA18363"/>
<feature type="compositionally biased region" description="Basic and acidic residues" evidence="1">
    <location>
        <begin position="330"/>
        <end position="339"/>
    </location>
</feature>
<evidence type="ECO:0000256" key="1">
    <source>
        <dbReference type="SAM" id="MobiDB-lite"/>
    </source>
</evidence>
<evidence type="ECO:0008006" key="5">
    <source>
        <dbReference type="Google" id="ProtNLM"/>
    </source>
</evidence>
<feature type="region of interest" description="Disordered" evidence="1">
    <location>
        <begin position="264"/>
        <end position="360"/>
    </location>
</feature>
<keyword evidence="2" id="KW-0732">Signal</keyword>
<accession>A0A3B0MSJ6</accession>
<feature type="compositionally biased region" description="Low complexity" evidence="1">
    <location>
        <begin position="288"/>
        <end position="298"/>
    </location>
</feature>
<evidence type="ECO:0000256" key="2">
    <source>
        <dbReference type="SAM" id="SignalP"/>
    </source>
</evidence>
<name>A0A3B0MSJ6_THEAN</name>
<feature type="compositionally biased region" description="Polar residues" evidence="1">
    <location>
        <begin position="264"/>
        <end position="275"/>
    </location>
</feature>
<feature type="chain" id="PRO_5036335391" description="SfiI-subtelomeric related protein family member" evidence="2">
    <location>
        <begin position="22"/>
        <end position="695"/>
    </location>
</feature>